<organism evidence="1 2">
    <name type="scientific">Pseudomyxococcus hansupus</name>
    <dbReference type="NCBI Taxonomy" id="1297742"/>
    <lineage>
        <taxon>Bacteria</taxon>
        <taxon>Pseudomonadati</taxon>
        <taxon>Myxococcota</taxon>
        <taxon>Myxococcia</taxon>
        <taxon>Myxococcales</taxon>
        <taxon>Cystobacterineae</taxon>
        <taxon>Myxococcaceae</taxon>
        <taxon>Pseudomyxococcus</taxon>
    </lineage>
</organism>
<dbReference type="Proteomes" id="UP000009026">
    <property type="component" value="Chromosome"/>
</dbReference>
<dbReference type="AlphaFoldDB" id="A0A0H4X841"/>
<proteinExistence type="predicted"/>
<dbReference type="KEGG" id="mym:A176_000904"/>
<gene>
    <name evidence="1" type="ORF">A176_000904</name>
</gene>
<reference evidence="1 2" key="1">
    <citation type="journal article" date="2016" name="PLoS ONE">
        <title>Complete Genome Sequence and Comparative Genomics of a Novel Myxobacterium Myxococcus hansupus.</title>
        <authorList>
            <person name="Sharma G."/>
            <person name="Narwani T."/>
            <person name="Subramanian S."/>
        </authorList>
    </citation>
    <scope>NUCLEOTIDE SEQUENCE [LARGE SCALE GENOMIC DNA]</scope>
    <source>
        <strain evidence="2">mixupus</strain>
    </source>
</reference>
<dbReference type="EMBL" id="CP012109">
    <property type="protein sequence ID" value="AKQ63992.1"/>
    <property type="molecule type" value="Genomic_DNA"/>
</dbReference>
<evidence type="ECO:0000313" key="2">
    <source>
        <dbReference type="Proteomes" id="UP000009026"/>
    </source>
</evidence>
<evidence type="ECO:0000313" key="1">
    <source>
        <dbReference type="EMBL" id="AKQ63992.1"/>
    </source>
</evidence>
<dbReference type="STRING" id="1297742.A176_000904"/>
<dbReference type="PATRIC" id="fig|1297742.4.peg.919"/>
<sequence length="137" mass="14571">MRAWREGWPVPASPQASLDLTARAFHALWGRGHSTLGGVTLVAVSERVLQETAKVHPHLSAVVVGPEGMRFGALDPVAVGVDPGRLEESLVFLVEQWLCILGALTGEVLSSALGESLLGERDPAAASRTEAEPERSR</sequence>
<accession>A0A0H4X841</accession>
<keyword evidence="2" id="KW-1185">Reference proteome</keyword>
<protein>
    <submittedName>
        <fullName evidence="1">Uncharacterized protein</fullName>
    </submittedName>
</protein>
<name>A0A0H4X841_9BACT</name>